<dbReference type="HOGENOM" id="CLU_2484293_0_0_1"/>
<evidence type="ECO:0000313" key="3">
    <source>
        <dbReference type="Proteomes" id="UP000014071"/>
    </source>
</evidence>
<dbReference type="Proteomes" id="UP000014071">
    <property type="component" value="Unassembled WGS sequence"/>
</dbReference>
<evidence type="ECO:0000256" key="1">
    <source>
        <dbReference type="SAM" id="MobiDB-lite"/>
    </source>
</evidence>
<organism evidence="2 3">
    <name type="scientific">Pseudozyma hubeiensis (strain SY62)</name>
    <name type="common">Yeast</name>
    <dbReference type="NCBI Taxonomy" id="1305764"/>
    <lineage>
        <taxon>Eukaryota</taxon>
        <taxon>Fungi</taxon>
        <taxon>Dikarya</taxon>
        <taxon>Basidiomycota</taxon>
        <taxon>Ustilaginomycotina</taxon>
        <taxon>Ustilaginomycetes</taxon>
        <taxon>Ustilaginales</taxon>
        <taxon>Ustilaginaceae</taxon>
        <taxon>Pseudozyma</taxon>
    </lineage>
</organism>
<protein>
    <submittedName>
        <fullName evidence="2">20S pre-rRNA processing of protein</fullName>
    </submittedName>
</protein>
<dbReference type="AlphaFoldDB" id="R9P8E6"/>
<evidence type="ECO:0000313" key="2">
    <source>
        <dbReference type="EMBL" id="GAC97646.1"/>
    </source>
</evidence>
<feature type="compositionally biased region" description="Basic and acidic residues" evidence="1">
    <location>
        <begin position="1"/>
        <end position="16"/>
    </location>
</feature>
<sequence length="87" mass="10123">MSDGSRSENNDDDHLSVRVRRKQPLHRRALTADNAQLQVRSTLHITLFWLGNDSTEPRKWETDLVERCSDQKSSRSNCSQQHQPHTL</sequence>
<reference evidence="3" key="1">
    <citation type="journal article" date="2013" name="Genome Announc.">
        <title>Draft genome sequence of the basidiomycetous yeast-like fungus Pseudozyma hubeiensis SY62, which produces an abundant amount of the biosurfactant mannosylerythritol lipids.</title>
        <authorList>
            <person name="Konishi M."/>
            <person name="Hatada Y."/>
            <person name="Horiuchi J."/>
        </authorList>
    </citation>
    <scope>NUCLEOTIDE SEQUENCE [LARGE SCALE GENOMIC DNA]</scope>
    <source>
        <strain evidence="3">SY62</strain>
    </source>
</reference>
<proteinExistence type="predicted"/>
<feature type="region of interest" description="Disordered" evidence="1">
    <location>
        <begin position="1"/>
        <end position="22"/>
    </location>
</feature>
<dbReference type="EMBL" id="DF238810">
    <property type="protein sequence ID" value="GAC97646.1"/>
    <property type="molecule type" value="Genomic_DNA"/>
</dbReference>
<keyword evidence="3" id="KW-1185">Reference proteome</keyword>
<accession>R9P8E6</accession>
<gene>
    <name evidence="2" type="ORF">PHSY_005232</name>
</gene>
<dbReference type="GeneID" id="24110512"/>
<name>R9P8E6_PSEHS</name>
<dbReference type="RefSeq" id="XP_012191233.1">
    <property type="nucleotide sequence ID" value="XM_012335843.1"/>
</dbReference>